<sequence>MSIDYQLLIDEAMLSIVRKVLHNTCETGLIGEQSFYISFKTDDTEVVLSRNIRQRYPKEITIVLQYQYKDLRVLEDRFSVNIAFGGLPETIVVPFSALTSFIDPIANFSLQFNRNKEDIDFEIETFESDSDNETEIKQIKPKLSAKEKSFPNDKLQKAGEVIAIDKFRKKNK</sequence>
<dbReference type="SUPFAM" id="SSF101738">
    <property type="entry name" value="SspB-like"/>
    <property type="match status" value="1"/>
</dbReference>
<dbReference type="Pfam" id="PF04386">
    <property type="entry name" value="SspB"/>
    <property type="match status" value="1"/>
</dbReference>
<evidence type="ECO:0000313" key="2">
    <source>
        <dbReference type="Proteomes" id="UP001291687"/>
    </source>
</evidence>
<comment type="caution">
    <text evidence="1">The sequence shown here is derived from an EMBL/GenBank/DDBJ whole genome shotgun (WGS) entry which is preliminary data.</text>
</comment>
<keyword evidence="2" id="KW-1185">Reference proteome</keyword>
<dbReference type="InterPro" id="IPR007481">
    <property type="entry name" value="SspB"/>
</dbReference>
<organism evidence="1 2">
    <name type="scientific">Candidatus Megaera venefica</name>
    <dbReference type="NCBI Taxonomy" id="2055910"/>
    <lineage>
        <taxon>Bacteria</taxon>
        <taxon>Pseudomonadati</taxon>
        <taxon>Pseudomonadota</taxon>
        <taxon>Alphaproteobacteria</taxon>
        <taxon>Rickettsiales</taxon>
        <taxon>Rickettsiaceae</taxon>
        <taxon>Candidatus Megaera</taxon>
    </lineage>
</organism>
<gene>
    <name evidence="1" type="ORF">Megvenef_01542</name>
</gene>
<dbReference type="EMBL" id="JARJFB010000172">
    <property type="protein sequence ID" value="MEA0971560.1"/>
    <property type="molecule type" value="Genomic_DNA"/>
</dbReference>
<dbReference type="RefSeq" id="WP_322777467.1">
    <property type="nucleotide sequence ID" value="NZ_JARJFB010000172.1"/>
</dbReference>
<protein>
    <submittedName>
        <fullName evidence="1">Stringent starvation protein B domain protein</fullName>
    </submittedName>
</protein>
<name>A0ABU5NEI1_9RICK</name>
<reference evidence="1 2" key="1">
    <citation type="submission" date="2023-03" db="EMBL/GenBank/DDBJ databases">
        <title>Host association and intracellularity evolved multiple times independently in the Rickettsiales.</title>
        <authorList>
            <person name="Castelli M."/>
            <person name="Nardi T."/>
            <person name="Gammuto L."/>
            <person name="Bellinzona G."/>
            <person name="Sabaneyeva E."/>
            <person name="Potekhin A."/>
            <person name="Serra V."/>
            <person name="Petroni G."/>
            <person name="Sassera D."/>
        </authorList>
    </citation>
    <scope>NUCLEOTIDE SEQUENCE [LARGE SCALE GENOMIC DNA]</scope>
    <source>
        <strain evidence="1 2">Sr 2-6</strain>
    </source>
</reference>
<dbReference type="Proteomes" id="UP001291687">
    <property type="component" value="Unassembled WGS sequence"/>
</dbReference>
<dbReference type="InterPro" id="IPR036760">
    <property type="entry name" value="SspB-like_sf"/>
</dbReference>
<accession>A0ABU5NEI1</accession>
<evidence type="ECO:0000313" key="1">
    <source>
        <dbReference type="EMBL" id="MEA0971560.1"/>
    </source>
</evidence>
<dbReference type="Gene3D" id="2.30.30.220">
    <property type="entry name" value="SspB-like"/>
    <property type="match status" value="1"/>
</dbReference>
<proteinExistence type="predicted"/>